<dbReference type="SUPFAM" id="SSF47473">
    <property type="entry name" value="EF-hand"/>
    <property type="match status" value="1"/>
</dbReference>
<dbReference type="GO" id="GO:0098797">
    <property type="term" value="C:plasma membrane protein complex"/>
    <property type="evidence" value="ECO:0007669"/>
    <property type="project" value="TreeGrafter"/>
</dbReference>
<accession>A0A6P4ZEL6</accession>
<comment type="subcellular location">
    <subcellularLocation>
        <location evidence="1">Membrane</location>
    </subcellularLocation>
</comment>
<name>A0A6P4ZEL6_BRABE</name>
<dbReference type="Gene3D" id="1.10.238.10">
    <property type="entry name" value="EF-hand"/>
    <property type="match status" value="1"/>
</dbReference>
<evidence type="ECO:0000256" key="4">
    <source>
        <dbReference type="ARBA" id="ARBA00022837"/>
    </source>
</evidence>
<dbReference type="PROSITE" id="PS00018">
    <property type="entry name" value="EF_HAND_1"/>
    <property type="match status" value="1"/>
</dbReference>
<evidence type="ECO:0000256" key="3">
    <source>
        <dbReference type="ARBA" id="ARBA00022737"/>
    </source>
</evidence>
<keyword evidence="2" id="KW-0479">Metal-binding</keyword>
<evidence type="ECO:0000256" key="2">
    <source>
        <dbReference type="ARBA" id="ARBA00022723"/>
    </source>
</evidence>
<dbReference type="PROSITE" id="PS50222">
    <property type="entry name" value="EF_HAND_2"/>
    <property type="match status" value="1"/>
</dbReference>
<keyword evidence="8" id="KW-1185">Reference proteome</keyword>
<organism evidence="8 9">
    <name type="scientific">Branchiostoma belcheri</name>
    <name type="common">Amphioxus</name>
    <dbReference type="NCBI Taxonomy" id="7741"/>
    <lineage>
        <taxon>Eukaryota</taxon>
        <taxon>Metazoa</taxon>
        <taxon>Chordata</taxon>
        <taxon>Cephalochordata</taxon>
        <taxon>Leptocardii</taxon>
        <taxon>Amphioxiformes</taxon>
        <taxon>Branchiostomatidae</taxon>
        <taxon>Branchiostoma</taxon>
    </lineage>
</organism>
<evidence type="ECO:0000256" key="5">
    <source>
        <dbReference type="ARBA" id="ARBA00023136"/>
    </source>
</evidence>
<gene>
    <name evidence="9" type="primary">LOC109475974</name>
</gene>
<reference evidence="9" key="1">
    <citation type="submission" date="2025-08" db="UniProtKB">
        <authorList>
            <consortium name="RefSeq"/>
        </authorList>
    </citation>
    <scope>IDENTIFICATION</scope>
    <source>
        <tissue evidence="9">Gonad</tissue>
    </source>
</reference>
<evidence type="ECO:0000313" key="8">
    <source>
        <dbReference type="Proteomes" id="UP000515135"/>
    </source>
</evidence>
<keyword evidence="5" id="KW-0472">Membrane</keyword>
<dbReference type="GeneID" id="109475974"/>
<evidence type="ECO:0000313" key="9">
    <source>
        <dbReference type="RefSeq" id="XP_019632339.1"/>
    </source>
</evidence>
<dbReference type="InterPro" id="IPR011992">
    <property type="entry name" value="EF-hand-dom_pair"/>
</dbReference>
<dbReference type="RefSeq" id="XP_019632339.1">
    <property type="nucleotide sequence ID" value="XM_019776780.1"/>
</dbReference>
<keyword evidence="4" id="KW-0106">Calcium</keyword>
<dbReference type="PANTHER" id="PTHR46819:SF1">
    <property type="entry name" value="EF-HAND CALCIUM-BINDING DOMAIN-CONTAINING PROTEIN 7"/>
    <property type="match status" value="1"/>
</dbReference>
<dbReference type="GO" id="GO:1903569">
    <property type="term" value="P:positive regulation of protein localization to ciliary membrane"/>
    <property type="evidence" value="ECO:0007669"/>
    <property type="project" value="TreeGrafter"/>
</dbReference>
<dbReference type="OrthoDB" id="26525at2759"/>
<evidence type="ECO:0000256" key="6">
    <source>
        <dbReference type="SAM" id="MobiDB-lite"/>
    </source>
</evidence>
<dbReference type="InterPro" id="IPR002048">
    <property type="entry name" value="EF_hand_dom"/>
</dbReference>
<feature type="region of interest" description="Disordered" evidence="6">
    <location>
        <begin position="25"/>
        <end position="64"/>
    </location>
</feature>
<keyword evidence="3" id="KW-0677">Repeat</keyword>
<protein>
    <submittedName>
        <fullName evidence="9">EF-hand calcium-binding domain-containing protein 7-like</fullName>
    </submittedName>
</protein>
<dbReference type="AlphaFoldDB" id="A0A6P4ZEL6"/>
<dbReference type="KEGG" id="bbel:109475974"/>
<feature type="domain" description="EF-hand" evidence="7">
    <location>
        <begin position="193"/>
        <end position="228"/>
    </location>
</feature>
<feature type="compositionally biased region" description="Basic and acidic residues" evidence="6">
    <location>
        <begin position="53"/>
        <end position="62"/>
    </location>
</feature>
<feature type="compositionally biased region" description="Basic and acidic residues" evidence="6">
    <location>
        <begin position="26"/>
        <end position="39"/>
    </location>
</feature>
<sequence length="371" mass="42079">MPSTDSFQQEAGCFNLMLRKQKGIVTKREMSSKKDHEAPKPVPGPGPAYVTEISRESSESRRNVNLKPENLESWKHIKRKGCLYVEAESIISHEYKLDLPCATNVWITVHPHRENTDDPVDITLVDVDRGTSIQFKDNRDGEKYCLRCDLRAGSYRLLPFTTGCRLRKRESQPEQEVPLVDISPSGEIELSRPFRDTLTDIFEILDLDGNGLLSREEFNLFQLRSGREVDDEAWQFVEENFEMKKGELTKKGFTFLNLMDARGSEGNTKELWVTPSSMGYNKALRQDEACPFVIDIYAERCEPKMVMGGLLGNIEDAMCKLVSSKGAPQPLTSKGGKDVVLYTYRTGSRIITAVENKVHALLTIICEYPEI</sequence>
<evidence type="ECO:0000256" key="1">
    <source>
        <dbReference type="ARBA" id="ARBA00004370"/>
    </source>
</evidence>
<dbReference type="Proteomes" id="UP000515135">
    <property type="component" value="Unplaced"/>
</dbReference>
<dbReference type="InterPro" id="IPR018247">
    <property type="entry name" value="EF_Hand_1_Ca_BS"/>
</dbReference>
<proteinExistence type="predicted"/>
<dbReference type="GO" id="GO:0005509">
    <property type="term" value="F:calcium ion binding"/>
    <property type="evidence" value="ECO:0007669"/>
    <property type="project" value="InterPro"/>
</dbReference>
<dbReference type="GO" id="GO:0060170">
    <property type="term" value="C:ciliary membrane"/>
    <property type="evidence" value="ECO:0007669"/>
    <property type="project" value="TreeGrafter"/>
</dbReference>
<dbReference type="InterPro" id="IPR052266">
    <property type="entry name" value="Miro-EF-hand_domain"/>
</dbReference>
<evidence type="ECO:0000259" key="7">
    <source>
        <dbReference type="PROSITE" id="PS50222"/>
    </source>
</evidence>
<dbReference type="PANTHER" id="PTHR46819">
    <property type="entry name" value="EF-HAND CALCIUM-BINDING DOMAIN-CONTAINING PROTEIN 7"/>
    <property type="match status" value="1"/>
</dbReference>